<dbReference type="InterPro" id="IPR003607">
    <property type="entry name" value="HD/PDEase_dom"/>
</dbReference>
<dbReference type="Proteomes" id="UP000245125">
    <property type="component" value="Unassembled WGS sequence"/>
</dbReference>
<accession>A0A2U3QKG0</accession>
<dbReference type="SMART" id="SM00471">
    <property type="entry name" value="HDc"/>
    <property type="match status" value="1"/>
</dbReference>
<sequence length="465" mass="52929">MKYDKDSSAGLVKRAREFAVNAHDRIGHRRKYKGLPYTTHIENVAALVESVTDDPETVAAAWLHDVVEDTPATVENIEEAFGKPVAALVESLTDVSRPGFGNRAVRKEMDRQHLAKANSRAKKVKLADLIDNCQDICRNDERFASVYLREMARLLEVLQEGNADLYPKAMRTHDECSRLLGAVLAPEDAPVIPPERSWNSTIIPEHVLRHYADSFTALDVADPMRSFDREKSGTEVLRIMEENYLDVVCVRVKGLIQGYVRRDDLTEGHCGEQLRPFRSGQVVSGDESLTEVIRILTLYNYAFVSLLDEVVGYIHRGCINKPVARMWLFGIITLTELEFVRLISEHFPDDAWKRHVSASRMEKAVALQQERHRRSQQSSLIDCLQFSDKAHILIEKQEVLELLGFDSKSRAKKNIKNLESLRNNLAHSQDVVTHDWVAIARIASRLEEAVLLRRRHRGLSEQQIP</sequence>
<dbReference type="EMBL" id="OUUY01000130">
    <property type="protein sequence ID" value="SPQ01903.1"/>
    <property type="molecule type" value="Genomic_DNA"/>
</dbReference>
<evidence type="ECO:0000259" key="1">
    <source>
        <dbReference type="SMART" id="SM00471"/>
    </source>
</evidence>
<keyword evidence="3" id="KW-1185">Reference proteome</keyword>
<organism evidence="2 3">
    <name type="scientific">Candidatus Sulfobium mesophilum</name>
    <dbReference type="NCBI Taxonomy" id="2016548"/>
    <lineage>
        <taxon>Bacteria</taxon>
        <taxon>Pseudomonadati</taxon>
        <taxon>Nitrospirota</taxon>
        <taxon>Nitrospiria</taxon>
        <taxon>Nitrospirales</taxon>
        <taxon>Nitrospiraceae</taxon>
        <taxon>Candidatus Sulfobium</taxon>
    </lineage>
</organism>
<dbReference type="OrthoDB" id="9802385at2"/>
<evidence type="ECO:0000313" key="3">
    <source>
        <dbReference type="Proteomes" id="UP000245125"/>
    </source>
</evidence>
<evidence type="ECO:0000313" key="2">
    <source>
        <dbReference type="EMBL" id="SPQ01903.1"/>
    </source>
</evidence>
<dbReference type="Gene3D" id="1.10.3210.10">
    <property type="entry name" value="Hypothetical protein af1432"/>
    <property type="match status" value="1"/>
</dbReference>
<dbReference type="InterPro" id="IPR052194">
    <property type="entry name" value="MESH1"/>
</dbReference>
<protein>
    <submittedName>
        <fullName evidence="2">Putative TRAP-type transporter</fullName>
    </submittedName>
</protein>
<dbReference type="Pfam" id="PF13328">
    <property type="entry name" value="HD_4"/>
    <property type="match status" value="1"/>
</dbReference>
<dbReference type="SUPFAM" id="SSF109604">
    <property type="entry name" value="HD-domain/PDEase-like"/>
    <property type="match status" value="1"/>
</dbReference>
<feature type="domain" description="HD/PDEase" evidence="1">
    <location>
        <begin position="33"/>
        <end position="142"/>
    </location>
</feature>
<reference evidence="3" key="1">
    <citation type="submission" date="2018-03" db="EMBL/GenBank/DDBJ databases">
        <authorList>
            <person name="Zecchin S."/>
        </authorList>
    </citation>
    <scope>NUCLEOTIDE SEQUENCE [LARGE SCALE GENOMIC DNA]</scope>
</reference>
<dbReference type="PANTHER" id="PTHR46246:SF1">
    <property type="entry name" value="GUANOSINE-3',5'-BIS(DIPHOSPHATE) 3'-PYROPHOSPHOHYDROLASE MESH1"/>
    <property type="match status" value="1"/>
</dbReference>
<dbReference type="PANTHER" id="PTHR46246">
    <property type="entry name" value="GUANOSINE-3',5'-BIS(DIPHOSPHATE) 3'-PYROPHOSPHOHYDROLASE MESH1"/>
    <property type="match status" value="1"/>
</dbReference>
<proteinExistence type="predicted"/>
<dbReference type="AlphaFoldDB" id="A0A2U3QKG0"/>
<dbReference type="GO" id="GO:0008893">
    <property type="term" value="F:guanosine-3',5'-bis(diphosphate) 3'-diphosphatase activity"/>
    <property type="evidence" value="ECO:0007669"/>
    <property type="project" value="TreeGrafter"/>
</dbReference>
<name>A0A2U3QKG0_9BACT</name>
<gene>
    <name evidence="2" type="ORF">NBG4_80003</name>
</gene>